<evidence type="ECO:0000256" key="14">
    <source>
        <dbReference type="ARBA" id="ARBA00023264"/>
    </source>
</evidence>
<evidence type="ECO:0000256" key="3">
    <source>
        <dbReference type="ARBA" id="ARBA00005042"/>
    </source>
</evidence>
<dbReference type="EMBL" id="FQZV01000032">
    <property type="protein sequence ID" value="SHJ61496.1"/>
    <property type="molecule type" value="Genomic_DNA"/>
</dbReference>
<evidence type="ECO:0000313" key="20">
    <source>
        <dbReference type="Proteomes" id="UP000184536"/>
    </source>
</evidence>
<dbReference type="InterPro" id="IPR048254">
    <property type="entry name" value="CDP_ALCOHOL_P_TRANSF_CS"/>
</dbReference>
<evidence type="ECO:0000256" key="2">
    <source>
        <dbReference type="ARBA" id="ARBA00004141"/>
    </source>
</evidence>
<evidence type="ECO:0000256" key="5">
    <source>
        <dbReference type="ARBA" id="ARBA00013170"/>
    </source>
</evidence>
<dbReference type="PANTHER" id="PTHR14269:SF62">
    <property type="entry name" value="CDP-DIACYLGLYCEROL--GLYCEROL-3-PHOSPHATE 3-PHOSPHATIDYLTRANSFERASE 1, CHLOROPLASTIC"/>
    <property type="match status" value="1"/>
</dbReference>
<dbReference type="Gene3D" id="1.20.120.1760">
    <property type="match status" value="1"/>
</dbReference>
<feature type="transmembrane region" description="Helical" evidence="18">
    <location>
        <begin position="145"/>
        <end position="164"/>
    </location>
</feature>
<proteinExistence type="inferred from homology"/>
<dbReference type="InterPro" id="IPR004570">
    <property type="entry name" value="Phosphatidylglycerol_P_synth"/>
</dbReference>
<keyword evidence="8 17" id="KW-0808">Transferase</keyword>
<dbReference type="Pfam" id="PF01066">
    <property type="entry name" value="CDP-OH_P_transf"/>
    <property type="match status" value="1"/>
</dbReference>
<organism evidence="19 20">
    <name type="scientific">Geosporobacter subterraneus DSM 17957</name>
    <dbReference type="NCBI Taxonomy" id="1121919"/>
    <lineage>
        <taxon>Bacteria</taxon>
        <taxon>Bacillati</taxon>
        <taxon>Bacillota</taxon>
        <taxon>Clostridia</taxon>
        <taxon>Peptostreptococcales</taxon>
        <taxon>Thermotaleaceae</taxon>
        <taxon>Geosporobacter</taxon>
    </lineage>
</organism>
<evidence type="ECO:0000256" key="6">
    <source>
        <dbReference type="ARBA" id="ARBA00014944"/>
    </source>
</evidence>
<evidence type="ECO:0000256" key="15">
    <source>
        <dbReference type="ARBA" id="ARBA00048586"/>
    </source>
</evidence>
<accession>A0A1M6KRF0</accession>
<dbReference type="PANTHER" id="PTHR14269">
    <property type="entry name" value="CDP-DIACYLGLYCEROL--GLYCEROL-3-PHOSPHATE 3-PHOSPHATIDYLTRANSFERASE-RELATED"/>
    <property type="match status" value="1"/>
</dbReference>
<comment type="catalytic activity">
    <reaction evidence="15">
        <text>a CDP-1,2-diacyl-sn-glycerol + sn-glycerol 3-phosphate = a 1,2-diacyl-sn-glycero-3-phospho-(1'-sn-glycero-3'-phosphate) + CMP + H(+)</text>
        <dbReference type="Rhea" id="RHEA:12593"/>
        <dbReference type="ChEBI" id="CHEBI:15378"/>
        <dbReference type="ChEBI" id="CHEBI:57597"/>
        <dbReference type="ChEBI" id="CHEBI:58332"/>
        <dbReference type="ChEBI" id="CHEBI:60110"/>
        <dbReference type="ChEBI" id="CHEBI:60377"/>
        <dbReference type="EC" id="2.7.8.5"/>
    </reaction>
</comment>
<dbReference type="GO" id="GO:0008444">
    <property type="term" value="F:CDP-diacylglycerol-glycerol-3-phosphate 3-phosphatidyltransferase activity"/>
    <property type="evidence" value="ECO:0007669"/>
    <property type="project" value="UniProtKB-UniRule"/>
</dbReference>
<dbReference type="Proteomes" id="UP000184536">
    <property type="component" value="Unassembled WGS sequence"/>
</dbReference>
<evidence type="ECO:0000313" key="19">
    <source>
        <dbReference type="EMBL" id="SHJ61496.1"/>
    </source>
</evidence>
<dbReference type="EC" id="2.7.8.5" evidence="5 16"/>
<evidence type="ECO:0000256" key="10">
    <source>
        <dbReference type="ARBA" id="ARBA00022989"/>
    </source>
</evidence>
<evidence type="ECO:0000256" key="13">
    <source>
        <dbReference type="ARBA" id="ARBA00023209"/>
    </source>
</evidence>
<feature type="transmembrane region" description="Helical" evidence="18">
    <location>
        <begin position="30"/>
        <end position="51"/>
    </location>
</feature>
<feature type="transmembrane region" description="Helical" evidence="18">
    <location>
        <begin position="122"/>
        <end position="139"/>
    </location>
</feature>
<keyword evidence="12 18" id="KW-0472">Membrane</keyword>
<feature type="transmembrane region" description="Helical" evidence="18">
    <location>
        <begin position="86"/>
        <end position="110"/>
    </location>
</feature>
<comment type="function">
    <text evidence="1">This protein catalyzes the committed step to the synthesis of the acidic phospholipids.</text>
</comment>
<evidence type="ECO:0000256" key="11">
    <source>
        <dbReference type="ARBA" id="ARBA00023098"/>
    </source>
</evidence>
<keyword evidence="10 18" id="KW-1133">Transmembrane helix</keyword>
<dbReference type="GO" id="GO:0016020">
    <property type="term" value="C:membrane"/>
    <property type="evidence" value="ECO:0007669"/>
    <property type="project" value="UniProtKB-SubCell"/>
</dbReference>
<evidence type="ECO:0000256" key="18">
    <source>
        <dbReference type="SAM" id="Phobius"/>
    </source>
</evidence>
<name>A0A1M6KRF0_9FIRM</name>
<keyword evidence="11" id="KW-0443">Lipid metabolism</keyword>
<protein>
    <recommendedName>
        <fullName evidence="6 16">CDP-diacylglycerol--glycerol-3-phosphate 3-phosphatidyltransferase</fullName>
        <ecNumber evidence="5 16">2.7.8.5</ecNumber>
    </recommendedName>
</protein>
<dbReference type="PIRSF" id="PIRSF000847">
    <property type="entry name" value="Phos_ph_gly_syn"/>
    <property type="match status" value="1"/>
</dbReference>
<keyword evidence="20" id="KW-1185">Reference proteome</keyword>
<keyword evidence="7" id="KW-0444">Lipid biosynthesis</keyword>
<keyword evidence="13" id="KW-0594">Phospholipid biosynthesis</keyword>
<evidence type="ECO:0000256" key="8">
    <source>
        <dbReference type="ARBA" id="ARBA00022679"/>
    </source>
</evidence>
<comment type="similarity">
    <text evidence="4 17">Belongs to the CDP-alcohol phosphatidyltransferase class-I family.</text>
</comment>
<keyword evidence="14" id="KW-1208">Phospholipid metabolism</keyword>
<reference evidence="20" key="1">
    <citation type="submission" date="2016-11" db="EMBL/GenBank/DDBJ databases">
        <authorList>
            <person name="Varghese N."/>
            <person name="Submissions S."/>
        </authorList>
    </citation>
    <scope>NUCLEOTIDE SEQUENCE [LARGE SCALE GENOMIC DNA]</scope>
    <source>
        <strain evidence="20">DSM 17957</strain>
    </source>
</reference>
<dbReference type="GO" id="GO:0006655">
    <property type="term" value="P:phosphatidylglycerol biosynthetic process"/>
    <property type="evidence" value="ECO:0007669"/>
    <property type="project" value="UniProtKB-UniPathway"/>
</dbReference>
<dbReference type="RefSeq" id="WP_110941580.1">
    <property type="nucleotide sequence ID" value="NZ_FQZV01000032.1"/>
</dbReference>
<keyword evidence="9 18" id="KW-0812">Transmembrane</keyword>
<evidence type="ECO:0000256" key="4">
    <source>
        <dbReference type="ARBA" id="ARBA00010441"/>
    </source>
</evidence>
<gene>
    <name evidence="19" type="ORF">SAMN02745975_02474</name>
</gene>
<feature type="transmembrane region" description="Helical" evidence="18">
    <location>
        <begin position="6"/>
        <end position="23"/>
    </location>
</feature>
<evidence type="ECO:0000256" key="1">
    <source>
        <dbReference type="ARBA" id="ARBA00003973"/>
    </source>
</evidence>
<dbReference type="AlphaFoldDB" id="A0A1M6KRF0"/>
<evidence type="ECO:0000256" key="12">
    <source>
        <dbReference type="ARBA" id="ARBA00023136"/>
    </source>
</evidence>
<comment type="pathway">
    <text evidence="3">Phospholipid metabolism; phosphatidylglycerol biosynthesis; phosphatidylglycerol from CDP-diacylglycerol: step 1/2.</text>
</comment>
<evidence type="ECO:0000256" key="9">
    <source>
        <dbReference type="ARBA" id="ARBA00022692"/>
    </source>
</evidence>
<dbReference type="OrthoDB" id="9796672at2"/>
<comment type="subcellular location">
    <subcellularLocation>
        <location evidence="2">Membrane</location>
        <topology evidence="2">Multi-pass membrane protein</topology>
    </subcellularLocation>
</comment>
<dbReference type="InterPro" id="IPR043130">
    <property type="entry name" value="CDP-OH_PTrfase_TM_dom"/>
</dbReference>
<dbReference type="InterPro" id="IPR000462">
    <property type="entry name" value="CDP-OH_P_trans"/>
</dbReference>
<evidence type="ECO:0000256" key="7">
    <source>
        <dbReference type="ARBA" id="ARBA00022516"/>
    </source>
</evidence>
<evidence type="ECO:0000256" key="16">
    <source>
        <dbReference type="NCBIfam" id="TIGR00560"/>
    </source>
</evidence>
<dbReference type="NCBIfam" id="TIGR00560">
    <property type="entry name" value="pgsA"/>
    <property type="match status" value="1"/>
</dbReference>
<dbReference type="UniPathway" id="UPA00084">
    <property type="reaction ID" value="UER00503"/>
</dbReference>
<dbReference type="PROSITE" id="PS00379">
    <property type="entry name" value="CDP_ALCOHOL_P_TRANSF"/>
    <property type="match status" value="1"/>
</dbReference>
<sequence>MNIPNILTALRFLLIPAFVYIFYSGSDESIIQAFYVFALAGVTDILDGYIARKYNSITKWGQAMDPLADKLMQLTVLACLTHRQYIPLWVILIIGAKETLLIIGALALYYHGNKRVIPSNSFGKTATVFFYGAIFAVVFQMPYHIVWVAAAVALTLMALIKYIIGFKKLHNKNFTG</sequence>
<dbReference type="STRING" id="1121919.SAMN02745975_02474"/>
<dbReference type="InterPro" id="IPR050324">
    <property type="entry name" value="CDP-alcohol_PTase-I"/>
</dbReference>
<evidence type="ECO:0000256" key="17">
    <source>
        <dbReference type="RuleBase" id="RU003750"/>
    </source>
</evidence>